<organism evidence="2 3">
    <name type="scientific">Cuscuta campestris</name>
    <dbReference type="NCBI Taxonomy" id="132261"/>
    <lineage>
        <taxon>Eukaryota</taxon>
        <taxon>Viridiplantae</taxon>
        <taxon>Streptophyta</taxon>
        <taxon>Embryophyta</taxon>
        <taxon>Tracheophyta</taxon>
        <taxon>Spermatophyta</taxon>
        <taxon>Magnoliopsida</taxon>
        <taxon>eudicotyledons</taxon>
        <taxon>Gunneridae</taxon>
        <taxon>Pentapetalae</taxon>
        <taxon>asterids</taxon>
        <taxon>lamiids</taxon>
        <taxon>Solanales</taxon>
        <taxon>Convolvulaceae</taxon>
        <taxon>Cuscuteae</taxon>
        <taxon>Cuscuta</taxon>
        <taxon>Cuscuta subgen. Grammica</taxon>
        <taxon>Cuscuta sect. Cleistogrammica</taxon>
    </lineage>
</organism>
<keyword evidence="3" id="KW-1185">Reference proteome</keyword>
<feature type="compositionally biased region" description="Polar residues" evidence="1">
    <location>
        <begin position="167"/>
        <end position="183"/>
    </location>
</feature>
<protein>
    <submittedName>
        <fullName evidence="2">Uncharacterized protein</fullName>
    </submittedName>
</protein>
<accession>A0A484KEC5</accession>
<feature type="compositionally biased region" description="Basic and acidic residues" evidence="1">
    <location>
        <begin position="31"/>
        <end position="41"/>
    </location>
</feature>
<feature type="region of interest" description="Disordered" evidence="1">
    <location>
        <begin position="1"/>
        <end position="52"/>
    </location>
</feature>
<dbReference type="AlphaFoldDB" id="A0A484KEC5"/>
<reference evidence="2 3" key="1">
    <citation type="submission" date="2018-04" db="EMBL/GenBank/DDBJ databases">
        <authorList>
            <person name="Vogel A."/>
        </authorList>
    </citation>
    <scope>NUCLEOTIDE SEQUENCE [LARGE SCALE GENOMIC DNA]</scope>
</reference>
<proteinExistence type="predicted"/>
<dbReference type="EMBL" id="OOIL02000230">
    <property type="protein sequence ID" value="VFQ62254.1"/>
    <property type="molecule type" value="Genomic_DNA"/>
</dbReference>
<evidence type="ECO:0000313" key="3">
    <source>
        <dbReference type="Proteomes" id="UP000595140"/>
    </source>
</evidence>
<gene>
    <name evidence="2" type="ORF">CCAM_LOCUS4030</name>
</gene>
<dbReference type="Proteomes" id="UP000595140">
    <property type="component" value="Unassembled WGS sequence"/>
</dbReference>
<feature type="region of interest" description="Disordered" evidence="1">
    <location>
        <begin position="90"/>
        <end position="117"/>
    </location>
</feature>
<sequence length="537" mass="60167">MESGSIDEIGVELGPSCTDALESGSSGVDDVDSRSSSKMDGRSGYPSKNKNIGEGWMHGRLSSLNNIPLFSESVEEMGVELGPSCMDVQESGSSGIDDVDSRSSSEMNGMPEYPSKKQKIGEDCIDARLFSLHNVPLFFESMEVELRSQCMDVLESGSSGIDDVDSRSSSEMNGRSGYPSKNHNIGEDGMDARLFSLHNVPLFDICEMKCIRRTFGEQVHFDQETLCGKYILFYPFVPSPLDYRLIQNSLYPNELFDLFADYETILRWILKKLWPVIPQEQKNPFPCEGCCPIAKKLNAVKLEYGNNINEMVADSKKLFPTRIGQSFDVISLLSGKGEMKKHLVHKGGDRVEVDKQTFSGKHIMICCSNVPVFRHEHTARDAQALATACSKLYCSRNDFEMVVVAKVNQLANYEEVSANDHMWFHEEANILELSRKVVGVYVCRAEQKEFEIVLGCVPWRADCLDPQVHMENIRGLLQEWGISWWQFPSFGNPDKLSNSSVSFRNFRAGYLVFRQGEDGGIGDDMVNLAENLGVFKA</sequence>
<name>A0A484KEC5_9ASTE</name>
<evidence type="ECO:0000313" key="2">
    <source>
        <dbReference type="EMBL" id="VFQ62254.1"/>
    </source>
</evidence>
<feature type="region of interest" description="Disordered" evidence="1">
    <location>
        <begin position="157"/>
        <end position="183"/>
    </location>
</feature>
<evidence type="ECO:0000256" key="1">
    <source>
        <dbReference type="SAM" id="MobiDB-lite"/>
    </source>
</evidence>